<dbReference type="EMBL" id="JANBUN010000696">
    <property type="protein sequence ID" value="KAJ2801903.1"/>
    <property type="molecule type" value="Genomic_DNA"/>
</dbReference>
<organism evidence="1 2">
    <name type="scientific">Coemansia helicoidea</name>
    <dbReference type="NCBI Taxonomy" id="1286919"/>
    <lineage>
        <taxon>Eukaryota</taxon>
        <taxon>Fungi</taxon>
        <taxon>Fungi incertae sedis</taxon>
        <taxon>Zoopagomycota</taxon>
        <taxon>Kickxellomycotina</taxon>
        <taxon>Kickxellomycetes</taxon>
        <taxon>Kickxellales</taxon>
        <taxon>Kickxellaceae</taxon>
        <taxon>Coemansia</taxon>
    </lineage>
</organism>
<comment type="caution">
    <text evidence="1">The sequence shown here is derived from an EMBL/GenBank/DDBJ whole genome shotgun (WGS) entry which is preliminary data.</text>
</comment>
<evidence type="ECO:0000313" key="2">
    <source>
        <dbReference type="Proteomes" id="UP001140087"/>
    </source>
</evidence>
<gene>
    <name evidence="1" type="ORF">H4R21_002619</name>
</gene>
<feature type="non-terminal residue" evidence="1">
    <location>
        <position position="826"/>
    </location>
</feature>
<evidence type="ECO:0000313" key="1">
    <source>
        <dbReference type="EMBL" id="KAJ2801903.1"/>
    </source>
</evidence>
<reference evidence="1" key="1">
    <citation type="submission" date="2022-07" db="EMBL/GenBank/DDBJ databases">
        <title>Phylogenomic reconstructions and comparative analyses of Kickxellomycotina fungi.</title>
        <authorList>
            <person name="Reynolds N.K."/>
            <person name="Stajich J.E."/>
            <person name="Barry K."/>
            <person name="Grigoriev I.V."/>
            <person name="Crous P."/>
            <person name="Smith M.E."/>
        </authorList>
    </citation>
    <scope>NUCLEOTIDE SEQUENCE</scope>
    <source>
        <strain evidence="1">BCRC 34780</strain>
    </source>
</reference>
<protein>
    <submittedName>
        <fullName evidence="1">Uncharacterized protein</fullName>
    </submittedName>
</protein>
<sequence length="826" mass="85755">MDMAQRLTLGPPGELLGSPVDKDKPLPPILDAPHSPVAQRKLSAASSADAATDSAAVGLEPEADHSAADAGGEPQPAADKQPAAPAQPDLSDHAESAADVAESSDRALRRKDQEKASRRQSIKNQRSLPAMFNIGAKPRSESRAPPPVPPLVVTESSHHNNSTTHFGRRLLGALRSTPAGDPQAGRAGVTRGDSEDMGASDAPRGDSTDRAAGLPGLGPGAASVDEEPPPPTPSKDNPPLPEKTYGKTLTREQKRQSNAAHRLVGLFKRKASIPEIPASALPARFPADAGLSQSPPSGQMMPMDRRLSASASTPNLFEAAAAVASSDQPALAVYQATERGVLPPMPAPPALGPGAADDVIISAASDRGPAIEAAPRAERDGAANGTAPARAGHARRPSQQLLHPPTGRPPLRIATKSALDVLTYVPEDAPLPRMPLTAGIEGAARGRKLSINTTASQPQPRTSGAATPGIVGGGGRSLEAPGHPIYGRATLTDVEEDQRLEMSEPAFGTFHADLGPPPAKGSPLSALWFIGTLHRSMVSSGAHLTPSLYVPRRLWFQSGIRIAAIDAKLGVLNQLTQAFAAIGTQLTLPDVDTLMALPGALRDEHRAEAAPWESEDAHSPTNRDKDDLHRTCLTLHQWLNGLEETLDSSRRLLSKRLKFVAASAAGPQAHALPPPPLAGAPAENLHGSVLNMSITPFYGSEGMPAAGANGFGSSLVNGSLQSLVLGHGDLGASSSGVLASPLSPGGDPAEARLSETRSSEAPNGAVPAPSINKDALTKDQLGNSRFKGLGKLGKSVDRIYSTMQKEKLDDTSAYVAALQRLFEAAM</sequence>
<dbReference type="Proteomes" id="UP001140087">
    <property type="component" value="Unassembled WGS sequence"/>
</dbReference>
<proteinExistence type="predicted"/>
<accession>A0ACC1L6P7</accession>
<keyword evidence="2" id="KW-1185">Reference proteome</keyword>
<name>A0ACC1L6P7_9FUNG</name>